<gene>
    <name evidence="2" type="ORF">HNR23_004254</name>
</gene>
<protein>
    <submittedName>
        <fullName evidence="2">Uncharacterized protein</fullName>
    </submittedName>
</protein>
<dbReference type="EMBL" id="JACHDS010000001">
    <property type="protein sequence ID" value="MBB6174194.1"/>
    <property type="molecule type" value="Genomic_DNA"/>
</dbReference>
<reference evidence="2 3" key="1">
    <citation type="submission" date="2020-08" db="EMBL/GenBank/DDBJ databases">
        <title>Sequencing the genomes of 1000 actinobacteria strains.</title>
        <authorList>
            <person name="Klenk H.-P."/>
        </authorList>
    </citation>
    <scope>NUCLEOTIDE SEQUENCE [LARGE SCALE GENOMIC DNA]</scope>
    <source>
        <strain evidence="2 3">DSM 46659</strain>
    </source>
</reference>
<name>A0A7W9YLI0_9ACTN</name>
<proteinExistence type="predicted"/>
<dbReference type="Proteomes" id="UP000546642">
    <property type="component" value="Unassembled WGS sequence"/>
</dbReference>
<evidence type="ECO:0000313" key="3">
    <source>
        <dbReference type="Proteomes" id="UP000546642"/>
    </source>
</evidence>
<evidence type="ECO:0000313" key="2">
    <source>
        <dbReference type="EMBL" id="MBB6174194.1"/>
    </source>
</evidence>
<comment type="caution">
    <text evidence="2">The sequence shown here is derived from an EMBL/GenBank/DDBJ whole genome shotgun (WGS) entry which is preliminary data.</text>
</comment>
<keyword evidence="3" id="KW-1185">Reference proteome</keyword>
<dbReference type="AlphaFoldDB" id="A0A7W9YLI0"/>
<sequence>MRIPLLLLPPIGLPRRLPAVSRPGTPSSADALTPTRPESRLSGAELKELTDIALSAEDWAISYKPAADGPSVYKAAHAASGRRISARSLVDFHRRLDAFARDGKVPPRSERVRTYQLAHETRQAFANQRHDAACAAITHKAEQDEIAERWMAVAGR</sequence>
<dbReference type="RefSeq" id="WP_184078078.1">
    <property type="nucleotide sequence ID" value="NZ_JACHDS010000001.1"/>
</dbReference>
<accession>A0A7W9YLI0</accession>
<feature type="region of interest" description="Disordered" evidence="1">
    <location>
        <begin position="17"/>
        <end position="41"/>
    </location>
</feature>
<evidence type="ECO:0000256" key="1">
    <source>
        <dbReference type="SAM" id="MobiDB-lite"/>
    </source>
</evidence>
<organism evidence="2 3">
    <name type="scientific">Nocardiopsis mwathae</name>
    <dbReference type="NCBI Taxonomy" id="1472723"/>
    <lineage>
        <taxon>Bacteria</taxon>
        <taxon>Bacillati</taxon>
        <taxon>Actinomycetota</taxon>
        <taxon>Actinomycetes</taxon>
        <taxon>Streptosporangiales</taxon>
        <taxon>Nocardiopsidaceae</taxon>
        <taxon>Nocardiopsis</taxon>
    </lineage>
</organism>